<evidence type="ECO:0000313" key="2">
    <source>
        <dbReference type="EMBL" id="OJJ37587.1"/>
    </source>
</evidence>
<feature type="region of interest" description="Disordered" evidence="1">
    <location>
        <begin position="103"/>
        <end position="287"/>
    </location>
</feature>
<organism evidence="2 3">
    <name type="scientific">Aspergillus wentii DTO 134E9</name>
    <dbReference type="NCBI Taxonomy" id="1073089"/>
    <lineage>
        <taxon>Eukaryota</taxon>
        <taxon>Fungi</taxon>
        <taxon>Dikarya</taxon>
        <taxon>Ascomycota</taxon>
        <taxon>Pezizomycotina</taxon>
        <taxon>Eurotiomycetes</taxon>
        <taxon>Eurotiomycetidae</taxon>
        <taxon>Eurotiales</taxon>
        <taxon>Aspergillaceae</taxon>
        <taxon>Aspergillus</taxon>
        <taxon>Aspergillus subgen. Cremei</taxon>
    </lineage>
</organism>
<name>A0A1L9RRX9_ASPWE</name>
<keyword evidence="3" id="KW-1185">Reference proteome</keyword>
<feature type="compositionally biased region" description="Polar residues" evidence="1">
    <location>
        <begin position="267"/>
        <end position="277"/>
    </location>
</feature>
<reference evidence="3" key="1">
    <citation type="journal article" date="2017" name="Genome Biol.">
        <title>Comparative genomics reveals high biological diversity and specific adaptations in the industrially and medically important fungal genus Aspergillus.</title>
        <authorList>
            <person name="de Vries R.P."/>
            <person name="Riley R."/>
            <person name="Wiebenga A."/>
            <person name="Aguilar-Osorio G."/>
            <person name="Amillis S."/>
            <person name="Uchima C.A."/>
            <person name="Anderluh G."/>
            <person name="Asadollahi M."/>
            <person name="Askin M."/>
            <person name="Barry K."/>
            <person name="Battaglia E."/>
            <person name="Bayram O."/>
            <person name="Benocci T."/>
            <person name="Braus-Stromeyer S.A."/>
            <person name="Caldana C."/>
            <person name="Canovas D."/>
            <person name="Cerqueira G.C."/>
            <person name="Chen F."/>
            <person name="Chen W."/>
            <person name="Choi C."/>
            <person name="Clum A."/>
            <person name="Dos Santos R.A."/>
            <person name="Damasio A.R."/>
            <person name="Diallinas G."/>
            <person name="Emri T."/>
            <person name="Fekete E."/>
            <person name="Flipphi M."/>
            <person name="Freyberg S."/>
            <person name="Gallo A."/>
            <person name="Gournas C."/>
            <person name="Habgood R."/>
            <person name="Hainaut M."/>
            <person name="Harispe M.L."/>
            <person name="Henrissat B."/>
            <person name="Hilden K.S."/>
            <person name="Hope R."/>
            <person name="Hossain A."/>
            <person name="Karabika E."/>
            <person name="Karaffa L."/>
            <person name="Karanyi Z."/>
            <person name="Krasevec N."/>
            <person name="Kuo A."/>
            <person name="Kusch H."/>
            <person name="LaButti K."/>
            <person name="Lagendijk E.L."/>
            <person name="Lapidus A."/>
            <person name="Levasseur A."/>
            <person name="Lindquist E."/>
            <person name="Lipzen A."/>
            <person name="Logrieco A.F."/>
            <person name="MacCabe A."/>
            <person name="Maekelae M.R."/>
            <person name="Malavazi I."/>
            <person name="Melin P."/>
            <person name="Meyer V."/>
            <person name="Mielnichuk N."/>
            <person name="Miskei M."/>
            <person name="Molnar A.P."/>
            <person name="Mule G."/>
            <person name="Ngan C.Y."/>
            <person name="Orejas M."/>
            <person name="Orosz E."/>
            <person name="Ouedraogo J.P."/>
            <person name="Overkamp K.M."/>
            <person name="Park H.-S."/>
            <person name="Perrone G."/>
            <person name="Piumi F."/>
            <person name="Punt P.J."/>
            <person name="Ram A.F."/>
            <person name="Ramon A."/>
            <person name="Rauscher S."/>
            <person name="Record E."/>
            <person name="Riano-Pachon D.M."/>
            <person name="Robert V."/>
            <person name="Roehrig J."/>
            <person name="Ruller R."/>
            <person name="Salamov A."/>
            <person name="Salih N.S."/>
            <person name="Samson R.A."/>
            <person name="Sandor E."/>
            <person name="Sanguinetti M."/>
            <person name="Schuetze T."/>
            <person name="Sepcic K."/>
            <person name="Shelest E."/>
            <person name="Sherlock G."/>
            <person name="Sophianopoulou V."/>
            <person name="Squina F.M."/>
            <person name="Sun H."/>
            <person name="Susca A."/>
            <person name="Todd R.B."/>
            <person name="Tsang A."/>
            <person name="Unkles S.E."/>
            <person name="van de Wiele N."/>
            <person name="van Rossen-Uffink D."/>
            <person name="Oliveira J.V."/>
            <person name="Vesth T.C."/>
            <person name="Visser J."/>
            <person name="Yu J.-H."/>
            <person name="Zhou M."/>
            <person name="Andersen M.R."/>
            <person name="Archer D.B."/>
            <person name="Baker S.E."/>
            <person name="Benoit I."/>
            <person name="Brakhage A.A."/>
            <person name="Braus G.H."/>
            <person name="Fischer R."/>
            <person name="Frisvad J.C."/>
            <person name="Goldman G.H."/>
            <person name="Houbraken J."/>
            <person name="Oakley B."/>
            <person name="Pocsi I."/>
            <person name="Scazzocchio C."/>
            <person name="Seiboth B."/>
            <person name="vanKuyk P.A."/>
            <person name="Wortman J."/>
            <person name="Dyer P.S."/>
            <person name="Grigoriev I.V."/>
        </authorList>
    </citation>
    <scope>NUCLEOTIDE SEQUENCE [LARGE SCALE GENOMIC DNA]</scope>
    <source>
        <strain evidence="3">DTO 134E9</strain>
    </source>
</reference>
<dbReference type="Proteomes" id="UP000184383">
    <property type="component" value="Unassembled WGS sequence"/>
</dbReference>
<protein>
    <submittedName>
        <fullName evidence="2">Uncharacterized protein</fullName>
    </submittedName>
</protein>
<dbReference type="VEuPathDB" id="FungiDB:ASPWEDRAFT_171055"/>
<sequence length="287" mass="32080">MNPTVEEAPDEVRAGPNTRGSSAENPQFSWPEICSRHESVLSSHLEMLNSVKDQVLSDADAFRTVSLMVEKTNKLVTQFKVIKKQFVNRPNVFGAMLDQPSLSKAQSGHLSSNSTQPSDAQATSAPHSTRLKEGKKRSRKSQESMEIDTNGPIYAHTEGVRKHKRKRLDLAIPGNDEDVRNVTPVSMETEDISEEVQRRLKIKEDRRKKRNAKPEKRKRDSLASNGSVSSPGERTRPKKKKPKVDKPQEGSDNEKLQGIIRPKRRVSGQSGPNSTSEAKTKRQKPTA</sequence>
<feature type="compositionally biased region" description="Polar residues" evidence="1">
    <location>
        <begin position="18"/>
        <end position="28"/>
    </location>
</feature>
<feature type="compositionally biased region" description="Polar residues" evidence="1">
    <location>
        <begin position="222"/>
        <end position="232"/>
    </location>
</feature>
<dbReference type="GeneID" id="63746565"/>
<dbReference type="OrthoDB" id="4509809at2759"/>
<feature type="compositionally biased region" description="Basic and acidic residues" evidence="1">
    <location>
        <begin position="212"/>
        <end position="221"/>
    </location>
</feature>
<evidence type="ECO:0000256" key="1">
    <source>
        <dbReference type="SAM" id="MobiDB-lite"/>
    </source>
</evidence>
<feature type="region of interest" description="Disordered" evidence="1">
    <location>
        <begin position="1"/>
        <end position="30"/>
    </location>
</feature>
<dbReference type="EMBL" id="KV878211">
    <property type="protein sequence ID" value="OJJ37587.1"/>
    <property type="molecule type" value="Genomic_DNA"/>
</dbReference>
<feature type="compositionally biased region" description="Basic and acidic residues" evidence="1">
    <location>
        <begin position="244"/>
        <end position="255"/>
    </location>
</feature>
<feature type="compositionally biased region" description="Polar residues" evidence="1">
    <location>
        <begin position="103"/>
        <end position="127"/>
    </location>
</feature>
<dbReference type="AlphaFoldDB" id="A0A1L9RRX9"/>
<gene>
    <name evidence="2" type="ORF">ASPWEDRAFT_171055</name>
</gene>
<feature type="compositionally biased region" description="Basic and acidic residues" evidence="1">
    <location>
        <begin position="195"/>
        <end position="205"/>
    </location>
</feature>
<accession>A0A1L9RRX9</accession>
<evidence type="ECO:0000313" key="3">
    <source>
        <dbReference type="Proteomes" id="UP000184383"/>
    </source>
</evidence>
<dbReference type="RefSeq" id="XP_040691263.1">
    <property type="nucleotide sequence ID" value="XM_040830717.1"/>
</dbReference>
<proteinExistence type="predicted"/>